<dbReference type="InterPro" id="IPR006016">
    <property type="entry name" value="UspA"/>
</dbReference>
<evidence type="ECO:0000313" key="4">
    <source>
        <dbReference type="Proteomes" id="UP000031523"/>
    </source>
</evidence>
<dbReference type="Proteomes" id="UP000031523">
    <property type="component" value="Chromosome"/>
</dbReference>
<feature type="domain" description="UspA" evidence="2">
    <location>
        <begin position="1"/>
        <end position="139"/>
    </location>
</feature>
<dbReference type="PANTHER" id="PTHR46553:SF3">
    <property type="entry name" value="ADENINE NUCLEOTIDE ALPHA HYDROLASES-LIKE SUPERFAMILY PROTEIN"/>
    <property type="match status" value="1"/>
</dbReference>
<accession>A0A0B5EZX6</accession>
<dbReference type="PRINTS" id="PR01438">
    <property type="entry name" value="UNVRSLSTRESS"/>
</dbReference>
<dbReference type="InterPro" id="IPR014729">
    <property type="entry name" value="Rossmann-like_a/b/a_fold"/>
</dbReference>
<dbReference type="EMBL" id="CP010519">
    <property type="protein sequence ID" value="AJE83637.1"/>
    <property type="molecule type" value="Genomic_DNA"/>
</dbReference>
<proteinExistence type="inferred from homology"/>
<evidence type="ECO:0000313" key="3">
    <source>
        <dbReference type="EMBL" id="AJE83637.1"/>
    </source>
</evidence>
<evidence type="ECO:0000256" key="1">
    <source>
        <dbReference type="ARBA" id="ARBA00008791"/>
    </source>
</evidence>
<dbReference type="PANTHER" id="PTHR46553">
    <property type="entry name" value="ADENINE NUCLEOTIDE ALPHA HYDROLASES-LIKE SUPERFAMILY PROTEIN"/>
    <property type="match status" value="1"/>
</dbReference>
<dbReference type="SUPFAM" id="SSF52402">
    <property type="entry name" value="Adenine nucleotide alpha hydrolases-like"/>
    <property type="match status" value="2"/>
</dbReference>
<dbReference type="InterPro" id="IPR006015">
    <property type="entry name" value="Universal_stress_UspA"/>
</dbReference>
<sequence>MRHPLVTGVDGSDGSLEAVDWAAAEAARSALPLRLVYASAWQHYEQHLPTSGTERPEERVYADNLVATAANRARKAEPGIDVSASTEPGDAVSVLLDQAHRASQLVLGTRGHGTVLGMLLGSVSLTVAARAVCPVVVVRDGGRPVHGGRVVVGLGSGAQAVTALRYALEEARVRQGELIAVRAWHAPAHEALEDPLLTASPHAALHRQAAELTARALDAVADRSEGVRVTTRLVEGPAHLALVKESADADLLVVGARRRHQWYGLQLGPTSHAALHHAHAPVAVVPDHPPG</sequence>
<feature type="domain" description="UspA" evidence="2">
    <location>
        <begin position="149"/>
        <end position="286"/>
    </location>
</feature>
<dbReference type="Gene3D" id="3.40.50.620">
    <property type="entry name" value="HUPs"/>
    <property type="match status" value="2"/>
</dbReference>
<keyword evidence="4" id="KW-1185">Reference proteome</keyword>
<organism evidence="3 4">
    <name type="scientific">Streptomyces albus (strain ATCC 21838 / DSM 41398 / FERM P-419 / JCM 4703 / NBRC 107858)</name>
    <dbReference type="NCBI Taxonomy" id="1081613"/>
    <lineage>
        <taxon>Bacteria</taxon>
        <taxon>Bacillati</taxon>
        <taxon>Actinomycetota</taxon>
        <taxon>Actinomycetes</taxon>
        <taxon>Kitasatosporales</taxon>
        <taxon>Streptomycetaceae</taxon>
        <taxon>Streptomyces</taxon>
    </lineage>
</organism>
<gene>
    <name evidence="3" type="ORF">SLNWT_3261</name>
</gene>
<dbReference type="KEGG" id="sals:SLNWT_3261"/>
<dbReference type="AlphaFoldDB" id="A0A0B5EZX6"/>
<protein>
    <recommendedName>
        <fullName evidence="2">UspA domain-containing protein</fullName>
    </recommendedName>
</protein>
<comment type="similarity">
    <text evidence="1">Belongs to the universal stress protein A family.</text>
</comment>
<dbReference type="Pfam" id="PF00582">
    <property type="entry name" value="Usp"/>
    <property type="match status" value="2"/>
</dbReference>
<name>A0A0B5EZX6_STRA4</name>
<reference evidence="3 4" key="1">
    <citation type="submission" date="2015-01" db="EMBL/GenBank/DDBJ databases">
        <title>Enhanced salinomycin production by adjusting the supply of polyketide extender units in Streptomyce albus DSM 41398.</title>
        <authorList>
            <person name="Lu C."/>
        </authorList>
    </citation>
    <scope>NUCLEOTIDE SEQUENCE [LARGE SCALE GENOMIC DNA]</scope>
    <source>
        <strain evidence="4">ATCC 21838 / DSM 41398 / FERM P-419 / JCM 4703 / NBRC 107858</strain>
    </source>
</reference>
<evidence type="ECO:0000259" key="2">
    <source>
        <dbReference type="Pfam" id="PF00582"/>
    </source>
</evidence>